<dbReference type="GO" id="GO:0020037">
    <property type="term" value="F:heme binding"/>
    <property type="evidence" value="ECO:0007669"/>
    <property type="project" value="InterPro"/>
</dbReference>
<keyword evidence="4 6" id="KW-0479">Metal-binding</keyword>
<evidence type="ECO:0000256" key="1">
    <source>
        <dbReference type="ARBA" id="ARBA00001971"/>
    </source>
</evidence>
<name>A0A8H7K1V1_BIOOC</name>
<keyword evidence="5 6" id="KW-0408">Iron</keyword>
<reference evidence="9" key="1">
    <citation type="submission" date="2020-10" db="EMBL/GenBank/DDBJ databases">
        <title>High-Quality Genome Resource of Clonostachys rosea strain S41 by Oxford Nanopore Long-Read Sequencing.</title>
        <authorList>
            <person name="Wang H."/>
        </authorList>
    </citation>
    <scope>NUCLEOTIDE SEQUENCE</scope>
    <source>
        <strain evidence="9">S41</strain>
    </source>
</reference>
<keyword evidence="3 6" id="KW-0349">Heme</keyword>
<keyword evidence="7" id="KW-0560">Oxidoreductase</keyword>
<evidence type="ECO:0000313" key="9">
    <source>
        <dbReference type="EMBL" id="KAF9742610.1"/>
    </source>
</evidence>
<dbReference type="GO" id="GO:0004497">
    <property type="term" value="F:monooxygenase activity"/>
    <property type="evidence" value="ECO:0007669"/>
    <property type="project" value="UniProtKB-KW"/>
</dbReference>
<evidence type="ECO:0000256" key="3">
    <source>
        <dbReference type="ARBA" id="ARBA00022617"/>
    </source>
</evidence>
<accession>A0A8H7K1V1</accession>
<dbReference type="PRINTS" id="PR00463">
    <property type="entry name" value="EP450I"/>
</dbReference>
<dbReference type="SUPFAM" id="SSF48264">
    <property type="entry name" value="Cytochrome P450"/>
    <property type="match status" value="1"/>
</dbReference>
<dbReference type="PANTHER" id="PTHR24305:SF232">
    <property type="entry name" value="P450, PUTATIVE (EUROFUNG)-RELATED"/>
    <property type="match status" value="1"/>
</dbReference>
<organism evidence="9 10">
    <name type="scientific">Bionectria ochroleuca</name>
    <name type="common">Gliocladium roseum</name>
    <dbReference type="NCBI Taxonomy" id="29856"/>
    <lineage>
        <taxon>Eukaryota</taxon>
        <taxon>Fungi</taxon>
        <taxon>Dikarya</taxon>
        <taxon>Ascomycota</taxon>
        <taxon>Pezizomycotina</taxon>
        <taxon>Sordariomycetes</taxon>
        <taxon>Hypocreomycetidae</taxon>
        <taxon>Hypocreales</taxon>
        <taxon>Bionectriaceae</taxon>
        <taxon>Clonostachys</taxon>
    </lineage>
</organism>
<evidence type="ECO:0000256" key="4">
    <source>
        <dbReference type="ARBA" id="ARBA00022723"/>
    </source>
</evidence>
<dbReference type="EMBL" id="JADCTT010000020">
    <property type="protein sequence ID" value="KAF9742610.1"/>
    <property type="molecule type" value="Genomic_DNA"/>
</dbReference>
<dbReference type="Gene3D" id="1.10.630.10">
    <property type="entry name" value="Cytochrome P450"/>
    <property type="match status" value="1"/>
</dbReference>
<dbReference type="InterPro" id="IPR001128">
    <property type="entry name" value="Cyt_P450"/>
</dbReference>
<dbReference type="PANTHER" id="PTHR24305">
    <property type="entry name" value="CYTOCHROME P450"/>
    <property type="match status" value="1"/>
</dbReference>
<comment type="caution">
    <text evidence="9">The sequence shown here is derived from an EMBL/GenBank/DDBJ whole genome shotgun (WGS) entry which is preliminary data.</text>
</comment>
<dbReference type="GO" id="GO:0016705">
    <property type="term" value="F:oxidoreductase activity, acting on paired donors, with incorporation or reduction of molecular oxygen"/>
    <property type="evidence" value="ECO:0007669"/>
    <property type="project" value="InterPro"/>
</dbReference>
<sequence>MPSPSPAPSPSSLSPPMAMDASWAWGSLLPSPVVLLAIVCLLSAGLLYQVYLFALPKPIPGIPYNLHASKRLMGDIPDVRRSKHMRQWVWSQPRAHRAPLSQVFVLPFRRPTVIVTDYSAVVDILARRSREFDRGQRIREIVGLIAPEFHFTMETKEEGFKAHKELVRDLMTPRFLNEVSSPRIYDAFAALVHLWHEKSTKAMGQPFCASHDLYMTTLDSICSVAFGLDESKRSLTREIDHVRSLPMPPASPAPGPQVSPVISDAAPVEFSRPEPNPEIEALLDIPEMLSISQKSGFPWIAQRLALLRPKHARAMRNRQSLIDTQTENSLKRLFAGGEKEMQCALDWMLWREMGKAKKEERAPDFHSPVIRDETFGFLLGGHDTSATVLSWWVKYMAEHPHVQARLRAELRNGHSVAMMEGRWPAMEGIISTHIPYLEAVVQETLRCASIVTLISRTTTQDAQVLGYHIPKDTSILLSLTGPGLTEPSLDVPTTPNLGAKPSTSQTNSPPPWDNADVHLFRPERWLKADEEKGIEVFDSRAGPILAFSTGPRGCFGRRLGEMQLKTAVTLLIWNFEFGSTGPLGGMEIKEKFVNMPRDCYVRLKET</sequence>
<comment type="cofactor">
    <cofactor evidence="1 6">
        <name>heme</name>
        <dbReference type="ChEBI" id="CHEBI:30413"/>
    </cofactor>
</comment>
<comment type="similarity">
    <text evidence="2 7">Belongs to the cytochrome P450 family.</text>
</comment>
<dbReference type="Proteomes" id="UP000616885">
    <property type="component" value="Unassembled WGS sequence"/>
</dbReference>
<evidence type="ECO:0000256" key="2">
    <source>
        <dbReference type="ARBA" id="ARBA00010617"/>
    </source>
</evidence>
<dbReference type="InterPro" id="IPR017972">
    <property type="entry name" value="Cyt_P450_CS"/>
</dbReference>
<evidence type="ECO:0008006" key="11">
    <source>
        <dbReference type="Google" id="ProtNLM"/>
    </source>
</evidence>
<dbReference type="GO" id="GO:0005506">
    <property type="term" value="F:iron ion binding"/>
    <property type="evidence" value="ECO:0007669"/>
    <property type="project" value="InterPro"/>
</dbReference>
<evidence type="ECO:0000256" key="5">
    <source>
        <dbReference type="ARBA" id="ARBA00023004"/>
    </source>
</evidence>
<protein>
    <recommendedName>
        <fullName evidence="11">Cytochrome P450 monooxygenase</fullName>
    </recommendedName>
</protein>
<dbReference type="InterPro" id="IPR036396">
    <property type="entry name" value="Cyt_P450_sf"/>
</dbReference>
<dbReference type="InterPro" id="IPR002401">
    <property type="entry name" value="Cyt_P450_E_grp-I"/>
</dbReference>
<dbReference type="InterPro" id="IPR050121">
    <property type="entry name" value="Cytochrome_P450_monoxygenase"/>
</dbReference>
<dbReference type="PROSITE" id="PS00086">
    <property type="entry name" value="CYTOCHROME_P450"/>
    <property type="match status" value="1"/>
</dbReference>
<feature type="binding site" description="axial binding residue" evidence="6">
    <location>
        <position position="554"/>
    </location>
    <ligand>
        <name>heme</name>
        <dbReference type="ChEBI" id="CHEBI:30413"/>
    </ligand>
    <ligandPart>
        <name>Fe</name>
        <dbReference type="ChEBI" id="CHEBI:18248"/>
    </ligandPart>
</feature>
<gene>
    <name evidence="9" type="ORF">IM811_009263</name>
</gene>
<proteinExistence type="inferred from homology"/>
<dbReference type="Pfam" id="PF00067">
    <property type="entry name" value="p450"/>
    <property type="match status" value="2"/>
</dbReference>
<keyword evidence="7" id="KW-0503">Monooxygenase</keyword>
<evidence type="ECO:0000313" key="10">
    <source>
        <dbReference type="Proteomes" id="UP000616885"/>
    </source>
</evidence>
<dbReference type="AlphaFoldDB" id="A0A8H7K1V1"/>
<evidence type="ECO:0000256" key="6">
    <source>
        <dbReference type="PIRSR" id="PIRSR602401-1"/>
    </source>
</evidence>
<feature type="compositionally biased region" description="Polar residues" evidence="8">
    <location>
        <begin position="491"/>
        <end position="507"/>
    </location>
</feature>
<evidence type="ECO:0000256" key="8">
    <source>
        <dbReference type="SAM" id="MobiDB-lite"/>
    </source>
</evidence>
<dbReference type="PRINTS" id="PR00385">
    <property type="entry name" value="P450"/>
</dbReference>
<evidence type="ECO:0000256" key="7">
    <source>
        <dbReference type="RuleBase" id="RU000461"/>
    </source>
</evidence>
<feature type="region of interest" description="Disordered" evidence="8">
    <location>
        <begin position="487"/>
        <end position="514"/>
    </location>
</feature>